<protein>
    <submittedName>
        <fullName evidence="2">NAD-binding protein</fullName>
    </submittedName>
</protein>
<dbReference type="Gene3D" id="6.20.350.10">
    <property type="match status" value="1"/>
</dbReference>
<name>A0A930V8N1_9ACTN</name>
<sequence length="562" mass="61643">MGLFSARRRWHLLAFAWVVLIILGYGGFVEQSRAADLGRGFLDNLYLTLQLAVLSYGDSGGDLNWRLEIARFAAPLMATGTLVQAASVVFRENFQRFRLGHFRGHTVVCGLGISGARLALALQSDGRKVVGVDPDPNGVELGALRAREVPVLVGDPKDPEVLRAVRIDRASSLVALCKSDSLNVAIAAAARGIPRTRRAVDLRCSVHLEDAELTQFLRGSGIGGHDVVRIEFFNMHERAARALVAEHVVLEKGTKPHLVVIGLGQLGRAIVLSAAQQWSEVGEGPLVATLVDREAPMRWQAMEMQHPGLVDAVDAVLLTFDVEAPTRAGLSQFTDRLEEIRPTVVAIMLDDESTALATGLYLHATIDDETVPVVVRTRGDEGLSDAVEDDQGNSRFPGLRLFPMLDRACSPALIDGGVREELARALYADHLARAAARGVEDPAWADLSDDEREAGRDAADGLIDALHENGFELLPLRHWGAAPVELTPEETDRMAERDHDRWRARRGLDGWRYSAVRDAREKVTPQLVPYTELRPEWVEYNITRIQAMPGILARAGLEVRRG</sequence>
<dbReference type="EMBL" id="JADKPN010000002">
    <property type="protein sequence ID" value="MBF4762949.1"/>
    <property type="molecule type" value="Genomic_DNA"/>
</dbReference>
<accession>A0A930V8N1</accession>
<dbReference type="Pfam" id="PF02254">
    <property type="entry name" value="TrkA_N"/>
    <property type="match status" value="1"/>
</dbReference>
<dbReference type="PANTHER" id="PTHR43833:SF11">
    <property type="entry name" value="VOLTAGE-GATED POTASSIUM CHANNEL KCH"/>
    <property type="match status" value="1"/>
</dbReference>
<dbReference type="InterPro" id="IPR003032">
    <property type="entry name" value="Ryanodine_rcpt"/>
</dbReference>
<reference evidence="2" key="1">
    <citation type="submission" date="2020-11" db="EMBL/GenBank/DDBJ databases">
        <title>Nocardioides sp. nov., isolated from Soil of Cynanchum wilfordii Hemsley rhizosphere.</title>
        <authorList>
            <person name="Lee J.-S."/>
            <person name="Suh M.K."/>
            <person name="Kim J.-S."/>
        </authorList>
    </citation>
    <scope>NUCLEOTIDE SEQUENCE</scope>
    <source>
        <strain evidence="2">KCTC 19275</strain>
    </source>
</reference>
<dbReference type="InterPro" id="IPR036291">
    <property type="entry name" value="NAD(P)-bd_dom_sf"/>
</dbReference>
<evidence type="ECO:0000259" key="1">
    <source>
        <dbReference type="PROSITE" id="PS51201"/>
    </source>
</evidence>
<feature type="domain" description="RCK N-terminal" evidence="1">
    <location>
        <begin position="103"/>
        <end position="229"/>
    </location>
</feature>
<organism evidence="2 3">
    <name type="scientific">Nocardioides islandensis</name>
    <dbReference type="NCBI Taxonomy" id="433663"/>
    <lineage>
        <taxon>Bacteria</taxon>
        <taxon>Bacillati</taxon>
        <taxon>Actinomycetota</taxon>
        <taxon>Actinomycetes</taxon>
        <taxon>Propionibacteriales</taxon>
        <taxon>Nocardioidaceae</taxon>
        <taxon>Nocardioides</taxon>
    </lineage>
</organism>
<dbReference type="Pfam" id="PF02026">
    <property type="entry name" value="RyR"/>
    <property type="match status" value="1"/>
</dbReference>
<evidence type="ECO:0000313" key="3">
    <source>
        <dbReference type="Proteomes" id="UP000640489"/>
    </source>
</evidence>
<dbReference type="PROSITE" id="PS51201">
    <property type="entry name" value="RCK_N"/>
    <property type="match status" value="1"/>
</dbReference>
<dbReference type="SUPFAM" id="SSF51735">
    <property type="entry name" value="NAD(P)-binding Rossmann-fold domains"/>
    <property type="match status" value="1"/>
</dbReference>
<dbReference type="RefSeq" id="WP_194706108.1">
    <property type="nucleotide sequence ID" value="NZ_JADKPN010000002.1"/>
</dbReference>
<dbReference type="GO" id="GO:0006813">
    <property type="term" value="P:potassium ion transport"/>
    <property type="evidence" value="ECO:0007669"/>
    <property type="project" value="InterPro"/>
</dbReference>
<comment type="caution">
    <text evidence="2">The sequence shown here is derived from an EMBL/GenBank/DDBJ whole genome shotgun (WGS) entry which is preliminary data.</text>
</comment>
<dbReference type="Gene3D" id="3.40.50.720">
    <property type="entry name" value="NAD(P)-binding Rossmann-like Domain"/>
    <property type="match status" value="1"/>
</dbReference>
<keyword evidence="3" id="KW-1185">Reference proteome</keyword>
<gene>
    <name evidence="2" type="ORF">ISU07_07395</name>
</gene>
<dbReference type="InterPro" id="IPR003148">
    <property type="entry name" value="RCK_N"/>
</dbReference>
<dbReference type="InterPro" id="IPR050721">
    <property type="entry name" value="Trk_Ktr_HKT_K-transport"/>
</dbReference>
<evidence type="ECO:0000313" key="2">
    <source>
        <dbReference type="EMBL" id="MBF4762949.1"/>
    </source>
</evidence>
<dbReference type="AlphaFoldDB" id="A0A930V8N1"/>
<dbReference type="Proteomes" id="UP000640489">
    <property type="component" value="Unassembled WGS sequence"/>
</dbReference>
<proteinExistence type="predicted"/>
<dbReference type="PANTHER" id="PTHR43833">
    <property type="entry name" value="POTASSIUM CHANNEL PROTEIN 2-RELATED-RELATED"/>
    <property type="match status" value="1"/>
</dbReference>